<sequence>MIEGRIIKIEKIIRSKRKSIAMYINDDASLIVRVPFNTSEEIINKVVLKYKDRLQKTQKEVQLRNLKFNKKEFVNGERFLYLGNYYNLKLVDNPEILLDFKDEFLLSKKYLSYAKNIFIIWYKRRAYETISQRVEWYTQKNGFEYNKINITNARKRWGSCSHQGNLSFTWRLIMAPLLIIDSVVVHELVHLEVKNHSKAFWNKMGSLDPEYKEHKDWLKNNGYLLRVK</sequence>
<feature type="domain" description="YgjP-like metallopeptidase" evidence="1">
    <location>
        <begin position="18"/>
        <end position="221"/>
    </location>
</feature>
<dbReference type="Pfam" id="PF01863">
    <property type="entry name" value="YgjP-like"/>
    <property type="match status" value="1"/>
</dbReference>
<dbReference type="CDD" id="cd07344">
    <property type="entry name" value="M48_yhfN_like"/>
    <property type="match status" value="1"/>
</dbReference>
<dbReference type="PANTHER" id="PTHR30399">
    <property type="entry name" value="UNCHARACTERIZED PROTEIN YGJP"/>
    <property type="match status" value="1"/>
</dbReference>
<proteinExistence type="predicted"/>
<comment type="caution">
    <text evidence="2">The sequence shown here is derived from an EMBL/GenBank/DDBJ whole genome shotgun (WGS) entry which is preliminary data.</text>
</comment>
<organism evidence="2">
    <name type="scientific">marine sediment metagenome</name>
    <dbReference type="NCBI Taxonomy" id="412755"/>
    <lineage>
        <taxon>unclassified sequences</taxon>
        <taxon>metagenomes</taxon>
        <taxon>ecological metagenomes</taxon>
    </lineage>
</organism>
<dbReference type="Gene3D" id="3.30.2010.10">
    <property type="entry name" value="Metalloproteases ('zincins'), catalytic domain"/>
    <property type="match status" value="1"/>
</dbReference>
<dbReference type="InterPro" id="IPR002725">
    <property type="entry name" value="YgjP-like_metallopeptidase"/>
</dbReference>
<gene>
    <name evidence="2" type="ORF">S01H4_03249</name>
</gene>
<dbReference type="PANTHER" id="PTHR30399:SF1">
    <property type="entry name" value="UTP PYROPHOSPHATASE"/>
    <property type="match status" value="1"/>
</dbReference>
<name>X0Z799_9ZZZZ</name>
<evidence type="ECO:0000313" key="2">
    <source>
        <dbReference type="EMBL" id="GAG56268.1"/>
    </source>
</evidence>
<evidence type="ECO:0000259" key="1">
    <source>
        <dbReference type="Pfam" id="PF01863"/>
    </source>
</evidence>
<reference evidence="2" key="1">
    <citation type="journal article" date="2014" name="Front. Microbiol.">
        <title>High frequency of phylogenetically diverse reductive dehalogenase-homologous genes in deep subseafloor sedimentary metagenomes.</title>
        <authorList>
            <person name="Kawai M."/>
            <person name="Futagami T."/>
            <person name="Toyoda A."/>
            <person name="Takaki Y."/>
            <person name="Nishi S."/>
            <person name="Hori S."/>
            <person name="Arai W."/>
            <person name="Tsubouchi T."/>
            <person name="Morono Y."/>
            <person name="Uchiyama I."/>
            <person name="Ito T."/>
            <person name="Fujiyama A."/>
            <person name="Inagaki F."/>
            <person name="Takami H."/>
        </authorList>
    </citation>
    <scope>NUCLEOTIDE SEQUENCE</scope>
    <source>
        <strain evidence="2">Expedition CK06-06</strain>
    </source>
</reference>
<dbReference type="EMBL" id="BART01000781">
    <property type="protein sequence ID" value="GAG56268.1"/>
    <property type="molecule type" value="Genomic_DNA"/>
</dbReference>
<dbReference type="AlphaFoldDB" id="X0Z799"/>
<dbReference type="InterPro" id="IPR053136">
    <property type="entry name" value="UTP_pyrophosphatase-like"/>
</dbReference>
<accession>X0Z799</accession>
<protein>
    <recommendedName>
        <fullName evidence="1">YgjP-like metallopeptidase domain-containing protein</fullName>
    </recommendedName>
</protein>